<keyword evidence="5" id="KW-0732">Signal</keyword>
<protein>
    <recommendedName>
        <fullName evidence="8">RxLR effector PexRD54 WY domain-containing protein</fullName>
    </recommendedName>
</protein>
<dbReference type="Pfam" id="PF16810">
    <property type="entry name" value="RXLR"/>
    <property type="match status" value="1"/>
</dbReference>
<comment type="similarity">
    <text evidence="3">Belongs to the RxLR effector family.</text>
</comment>
<evidence type="ECO:0000256" key="4">
    <source>
        <dbReference type="ARBA" id="ARBA00022525"/>
    </source>
</evidence>
<evidence type="ECO:0000256" key="1">
    <source>
        <dbReference type="ARBA" id="ARBA00004340"/>
    </source>
</evidence>
<evidence type="ECO:0000256" key="2">
    <source>
        <dbReference type="ARBA" id="ARBA00004613"/>
    </source>
</evidence>
<gene>
    <name evidence="9" type="ORF">PHYPSEUDO_010121</name>
</gene>
<accession>A0A8T1VBI5</accession>
<keyword evidence="4" id="KW-0964">Secreted</keyword>
<feature type="region of interest" description="Disordered" evidence="7">
    <location>
        <begin position="97"/>
        <end position="120"/>
    </location>
</feature>
<evidence type="ECO:0000256" key="5">
    <source>
        <dbReference type="ARBA" id="ARBA00022729"/>
    </source>
</evidence>
<evidence type="ECO:0000313" key="10">
    <source>
        <dbReference type="Proteomes" id="UP000694044"/>
    </source>
</evidence>
<dbReference type="InterPro" id="IPR031825">
    <property type="entry name" value="RXLR"/>
</dbReference>
<dbReference type="OrthoDB" id="126945at2759"/>
<dbReference type="Proteomes" id="UP000694044">
    <property type="component" value="Unassembled WGS sequence"/>
</dbReference>
<keyword evidence="10" id="KW-1185">Reference proteome</keyword>
<feature type="domain" description="RxLR effector PexRD54 WY" evidence="8">
    <location>
        <begin position="226"/>
        <end position="267"/>
    </location>
</feature>
<feature type="domain" description="RxLR effector PexRD54 WY" evidence="8">
    <location>
        <begin position="409"/>
        <end position="449"/>
    </location>
</feature>
<dbReference type="EMBL" id="JAGDFM010000426">
    <property type="protein sequence ID" value="KAG7378421.1"/>
    <property type="molecule type" value="Genomic_DNA"/>
</dbReference>
<feature type="domain" description="RxLR effector PexRD54 WY" evidence="8">
    <location>
        <begin position="318"/>
        <end position="357"/>
    </location>
</feature>
<evidence type="ECO:0000256" key="7">
    <source>
        <dbReference type="SAM" id="MobiDB-lite"/>
    </source>
</evidence>
<evidence type="ECO:0000259" key="8">
    <source>
        <dbReference type="Pfam" id="PF22748"/>
    </source>
</evidence>
<dbReference type="AlphaFoldDB" id="A0A8T1VBI5"/>
<evidence type="ECO:0000313" key="9">
    <source>
        <dbReference type="EMBL" id="KAG7378421.1"/>
    </source>
</evidence>
<sequence>MRTPAGRSHCRLQVACQYRPVVALQLATQNEVLEEDLPTAAMRLLGIALVALVLLLLTSTEAEVYTATRGVETATRSVVRQLDAPITRLLRSQAVIHEKEEEEEEKDGYSEEERGVSTTSVESLANSLKATEKLELIEAWLTSGKSTDYVFTQLALDNAADDVLASPQLQTWIDYVKVFNKKNPKKQTSLATTLASHYGDDGLAKIIQAAKKAPKTAKYGSRLEFEQIQRWLAREKTPEEVLKLLKLDRMRYDLFDQPQLFTWVKYVDDFNKMYPARKTTLFAKLSPLVDEDTLVQMLIKAKSVASTERIALRVQAEQTANWLKKGETPDDLFTLLRLNRAGDTLLENPIFDAWVKYADDFREMYPKISFDPVVTIGEHYSSAALATMIVEATKSPSTSTLAYRLNTEQFRDWIKTSTSPVHVFSLLELRAAGDKLFQSPLLVTWVKYVDLYSKKKGKVSVTTLLKKRFGDEVLAGMLQEAQQVPGTRKIASGLLNSLVSRWPKNGVHPDEVHKWLRVDGRKETDPLRQFYEKYLDAFTKASNR</sequence>
<comment type="subcellular location">
    <subcellularLocation>
        <location evidence="1">Host cell</location>
    </subcellularLocation>
    <subcellularLocation>
        <location evidence="2">Secreted</location>
    </subcellularLocation>
</comment>
<evidence type="ECO:0000256" key="6">
    <source>
        <dbReference type="ARBA" id="ARBA00023026"/>
    </source>
</evidence>
<dbReference type="InterPro" id="IPR054463">
    <property type="entry name" value="PexRD54_WY"/>
</dbReference>
<dbReference type="GO" id="GO:0043657">
    <property type="term" value="C:host cell"/>
    <property type="evidence" value="ECO:0007669"/>
    <property type="project" value="UniProtKB-SubCell"/>
</dbReference>
<proteinExistence type="inferred from homology"/>
<keyword evidence="6" id="KW-0843">Virulence</keyword>
<dbReference type="GO" id="GO:0005576">
    <property type="term" value="C:extracellular region"/>
    <property type="evidence" value="ECO:0007669"/>
    <property type="project" value="UniProtKB-SubCell"/>
</dbReference>
<evidence type="ECO:0000256" key="3">
    <source>
        <dbReference type="ARBA" id="ARBA00010400"/>
    </source>
</evidence>
<comment type="caution">
    <text evidence="9">The sequence shown here is derived from an EMBL/GenBank/DDBJ whole genome shotgun (WGS) entry which is preliminary data.</text>
</comment>
<dbReference type="Pfam" id="PF22748">
    <property type="entry name" value="PexRD54_WY"/>
    <property type="match status" value="3"/>
</dbReference>
<organism evidence="9 10">
    <name type="scientific">Phytophthora pseudosyringae</name>
    <dbReference type="NCBI Taxonomy" id="221518"/>
    <lineage>
        <taxon>Eukaryota</taxon>
        <taxon>Sar</taxon>
        <taxon>Stramenopiles</taxon>
        <taxon>Oomycota</taxon>
        <taxon>Peronosporomycetes</taxon>
        <taxon>Peronosporales</taxon>
        <taxon>Peronosporaceae</taxon>
        <taxon>Phytophthora</taxon>
    </lineage>
</organism>
<reference evidence="9" key="1">
    <citation type="submission" date="2021-02" db="EMBL/GenBank/DDBJ databases">
        <authorList>
            <person name="Palmer J.M."/>
        </authorList>
    </citation>
    <scope>NUCLEOTIDE SEQUENCE</scope>
    <source>
        <strain evidence="9">SCRP734</strain>
    </source>
</reference>
<name>A0A8T1VBI5_9STRA</name>